<dbReference type="EC" id="3.2.1.21" evidence="4"/>
<evidence type="ECO:0000256" key="3">
    <source>
        <dbReference type="ARBA" id="ARBA00005336"/>
    </source>
</evidence>
<evidence type="ECO:0000256" key="1">
    <source>
        <dbReference type="ARBA" id="ARBA00000448"/>
    </source>
</evidence>
<comment type="catalytic activity">
    <reaction evidence="1">
        <text>Hydrolysis of terminal, non-reducing beta-D-glucosyl residues with release of beta-D-glucose.</text>
        <dbReference type="EC" id="3.2.1.21"/>
    </reaction>
</comment>
<dbReference type="RefSeq" id="XP_025381221.1">
    <property type="nucleotide sequence ID" value="XM_025520719.1"/>
</dbReference>
<dbReference type="InterPro" id="IPR001764">
    <property type="entry name" value="Glyco_hydro_3_N"/>
</dbReference>
<dbReference type="PRINTS" id="PR00133">
    <property type="entry name" value="GLHYDRLASE3"/>
</dbReference>
<dbReference type="GO" id="GO:0030245">
    <property type="term" value="P:cellulose catabolic process"/>
    <property type="evidence" value="ECO:0007669"/>
    <property type="project" value="UniProtKB-KW"/>
</dbReference>
<dbReference type="InterPro" id="IPR036962">
    <property type="entry name" value="Glyco_hydro_3_N_sf"/>
</dbReference>
<dbReference type="Pfam" id="PF00933">
    <property type="entry name" value="Glyco_hydro_3"/>
    <property type="match status" value="1"/>
</dbReference>
<keyword evidence="5 14" id="KW-0378">Hydrolase</keyword>
<feature type="chain" id="PRO_5016408700" description="beta-glucosidase" evidence="12">
    <location>
        <begin position="24"/>
        <end position="922"/>
    </location>
</feature>
<evidence type="ECO:0000256" key="5">
    <source>
        <dbReference type="ARBA" id="ARBA00022801"/>
    </source>
</evidence>
<dbReference type="InterPro" id="IPR050288">
    <property type="entry name" value="Cellulose_deg_GH3"/>
</dbReference>
<dbReference type="AlphaFoldDB" id="A0A316Z1G0"/>
<dbReference type="InterPro" id="IPR002772">
    <property type="entry name" value="Glyco_hydro_3_C"/>
</dbReference>
<evidence type="ECO:0000313" key="15">
    <source>
        <dbReference type="Proteomes" id="UP000245768"/>
    </source>
</evidence>
<dbReference type="GO" id="GO:0008422">
    <property type="term" value="F:beta-glucosidase activity"/>
    <property type="evidence" value="ECO:0007669"/>
    <property type="project" value="UniProtKB-EC"/>
</dbReference>
<dbReference type="InterPro" id="IPR013783">
    <property type="entry name" value="Ig-like_fold"/>
</dbReference>
<dbReference type="SMART" id="SM01217">
    <property type="entry name" value="Fn3_like"/>
    <property type="match status" value="1"/>
</dbReference>
<evidence type="ECO:0000256" key="2">
    <source>
        <dbReference type="ARBA" id="ARBA00004987"/>
    </source>
</evidence>
<keyword evidence="9" id="KW-0326">Glycosidase</keyword>
<dbReference type="FunFam" id="3.40.50.1700:FF:000003">
    <property type="entry name" value="Probable beta-glucosidase"/>
    <property type="match status" value="1"/>
</dbReference>
<feature type="region of interest" description="Disordered" evidence="11">
    <location>
        <begin position="125"/>
        <end position="156"/>
    </location>
</feature>
<keyword evidence="15" id="KW-1185">Reference proteome</keyword>
<dbReference type="InterPro" id="IPR036881">
    <property type="entry name" value="Glyco_hydro_3_C_sf"/>
</dbReference>
<evidence type="ECO:0000256" key="8">
    <source>
        <dbReference type="ARBA" id="ARBA00023277"/>
    </source>
</evidence>
<dbReference type="Gene3D" id="3.40.50.1700">
    <property type="entry name" value="Glycoside hydrolase family 3 C-terminal domain"/>
    <property type="match status" value="1"/>
</dbReference>
<dbReference type="STRING" id="215250.A0A316Z1G0"/>
<organism evidence="14 15">
    <name type="scientific">Acaromyces ingoldii</name>
    <dbReference type="NCBI Taxonomy" id="215250"/>
    <lineage>
        <taxon>Eukaryota</taxon>
        <taxon>Fungi</taxon>
        <taxon>Dikarya</taxon>
        <taxon>Basidiomycota</taxon>
        <taxon>Ustilaginomycotina</taxon>
        <taxon>Exobasidiomycetes</taxon>
        <taxon>Exobasidiales</taxon>
        <taxon>Cryptobasidiaceae</taxon>
        <taxon>Acaromyces</taxon>
    </lineage>
</organism>
<evidence type="ECO:0000256" key="11">
    <source>
        <dbReference type="SAM" id="MobiDB-lite"/>
    </source>
</evidence>
<dbReference type="Pfam" id="PF01915">
    <property type="entry name" value="Glyco_hydro_3_C"/>
    <property type="match status" value="1"/>
</dbReference>
<dbReference type="InterPro" id="IPR026891">
    <property type="entry name" value="Fn3-like"/>
</dbReference>
<gene>
    <name evidence="14" type="ORF">FA10DRAFT_264618</name>
</gene>
<accession>A0A316Z1G0</accession>
<reference evidence="14 15" key="1">
    <citation type="journal article" date="2018" name="Mol. Biol. Evol.">
        <title>Broad Genomic Sampling Reveals a Smut Pathogenic Ancestry of the Fungal Clade Ustilaginomycotina.</title>
        <authorList>
            <person name="Kijpornyongpan T."/>
            <person name="Mondo S.J."/>
            <person name="Barry K."/>
            <person name="Sandor L."/>
            <person name="Lee J."/>
            <person name="Lipzen A."/>
            <person name="Pangilinan J."/>
            <person name="LaButti K."/>
            <person name="Hainaut M."/>
            <person name="Henrissat B."/>
            <person name="Grigoriev I.V."/>
            <person name="Spatafora J.W."/>
            <person name="Aime M.C."/>
        </authorList>
    </citation>
    <scope>NUCLEOTIDE SEQUENCE [LARGE SCALE GENOMIC DNA]</scope>
    <source>
        <strain evidence="14 15">MCA 4198</strain>
    </source>
</reference>
<feature type="signal peptide" evidence="12">
    <location>
        <begin position="1"/>
        <end position="23"/>
    </location>
</feature>
<dbReference type="SUPFAM" id="SSF51445">
    <property type="entry name" value="(Trans)glycosidases"/>
    <property type="match status" value="1"/>
</dbReference>
<keyword evidence="7" id="KW-0325">Glycoprotein</keyword>
<feature type="compositionally biased region" description="Polar residues" evidence="11">
    <location>
        <begin position="45"/>
        <end position="62"/>
    </location>
</feature>
<evidence type="ECO:0000256" key="12">
    <source>
        <dbReference type="SAM" id="SignalP"/>
    </source>
</evidence>
<dbReference type="Gene3D" id="3.20.20.300">
    <property type="entry name" value="Glycoside hydrolase, family 3, N-terminal domain"/>
    <property type="match status" value="1"/>
</dbReference>
<evidence type="ECO:0000256" key="9">
    <source>
        <dbReference type="ARBA" id="ARBA00023295"/>
    </source>
</evidence>
<dbReference type="Proteomes" id="UP000245768">
    <property type="component" value="Unassembled WGS sequence"/>
</dbReference>
<evidence type="ECO:0000256" key="7">
    <source>
        <dbReference type="ARBA" id="ARBA00023180"/>
    </source>
</evidence>
<dbReference type="GeneID" id="37042635"/>
<dbReference type="FunFam" id="3.20.20.300:FF:000002">
    <property type="entry name" value="Probable beta-glucosidase"/>
    <property type="match status" value="1"/>
</dbReference>
<evidence type="ECO:0000256" key="10">
    <source>
        <dbReference type="ARBA" id="ARBA00023326"/>
    </source>
</evidence>
<keyword evidence="12" id="KW-0732">Signal</keyword>
<name>A0A316Z1G0_9BASI</name>
<dbReference type="Pfam" id="PF14310">
    <property type="entry name" value="Fn3-like"/>
    <property type="match status" value="1"/>
</dbReference>
<dbReference type="SUPFAM" id="SSF52279">
    <property type="entry name" value="Beta-D-glucan exohydrolase, C-terminal domain"/>
    <property type="match status" value="1"/>
</dbReference>
<sequence>MKLSSILATIILAILSGEAVTDAKIVVRRDPNQRRGDQLALKHPSASQHYSSKGAADTSSRYSHSHGILDQGFIPPLDWIRGDHDGANETCSKVGREGYHHFSQHVLPAALKTDSGADRLEKQAVYSPKEYEAEEETKSDAVSVDKTKGAKPAEVNSQATNDSVYYSPPFYPTPQTTGAGTGLNSGWKSATDKARALLKQFTLEEKVALVTGAGWELGDKPRCVGTISPNKRVGFPGLCLEDSPLGVRFADGVTVWPAGVTTAATFSSKLAYERGKAMGEEFRAKGVNIALGPGMNMARTPAGGRNWEMASADPYLTGESAFHTTKGMQDAGVQACAKHYIANEQEINRNTYSSNIDGRTEREIYLHPFMRSIQAGVSSVMCSYNLNNNSWSCQNSELLNNRLKTELGFNGFVMSDWGAQHSGVASANAGLDMTMPGQVECCSKDNKGSFWGQNLTMAVQNKSVEASRLDDMGTRILAAWYLLGQDSKDYPRPNFDAFDPTYGEHKQVTSHKHASVAREVAAAGTVVLKNTHGALPLQGEKLKKLAVVGSDAGPLRQGANFYSDRGGPMIGTLDGTIGIGWGSGTADYSYFITPYEALQARARKDNTGFYWTFDNFNLDQAKKISDDQIGVGAALVFVYADSGENYIVVDANAGDRNNLTLWGNGVELIKSVASVQKNTIVVINAPGQVDLEEFIDNPNVTAVVHAHFPGAEAGNAITDILYGDVNPSGRLPYTIAKKRSDYSADVQYFTEPDTATSQIDYIEKLNIDYRHFDSAGIEPRYAFGHGLSYTKFHYAGASGKWLAGGGSDWNDRKWSLPLPDWLFEDVYELTFNVKNVGQVDGFEVPQVYLGFSSSAGEPPKVLRKFDRFAVKTGATQKIKFRFNRYDLSVWNSEKQRWWKPEGDVKVYIGASSRDIRLTLDKM</sequence>
<dbReference type="EMBL" id="KZ819634">
    <property type="protein sequence ID" value="PWN94023.1"/>
    <property type="molecule type" value="Genomic_DNA"/>
</dbReference>
<dbReference type="OrthoDB" id="416222at2759"/>
<protein>
    <recommendedName>
        <fullName evidence="4">beta-glucosidase</fullName>
        <ecNumber evidence="4">3.2.1.21</ecNumber>
    </recommendedName>
</protein>
<dbReference type="PANTHER" id="PTHR42715">
    <property type="entry name" value="BETA-GLUCOSIDASE"/>
    <property type="match status" value="1"/>
</dbReference>
<proteinExistence type="inferred from homology"/>
<evidence type="ECO:0000256" key="4">
    <source>
        <dbReference type="ARBA" id="ARBA00012744"/>
    </source>
</evidence>
<dbReference type="PANTHER" id="PTHR42715:SF2">
    <property type="entry name" value="BETA-GLUCOSIDASE F-RELATED"/>
    <property type="match status" value="1"/>
</dbReference>
<keyword evidence="10" id="KW-0624">Polysaccharide degradation</keyword>
<feature type="compositionally biased region" description="Basic and acidic residues" evidence="11">
    <location>
        <begin position="136"/>
        <end position="148"/>
    </location>
</feature>
<feature type="region of interest" description="Disordered" evidence="11">
    <location>
        <begin position="31"/>
        <end position="65"/>
    </location>
</feature>
<comment type="pathway">
    <text evidence="2">Glycan metabolism; cellulose degradation.</text>
</comment>
<keyword evidence="8" id="KW-0119">Carbohydrate metabolism</keyword>
<dbReference type="Gene3D" id="2.60.40.10">
    <property type="entry name" value="Immunoglobulins"/>
    <property type="match status" value="1"/>
</dbReference>
<dbReference type="InParanoid" id="A0A316Z1G0"/>
<keyword evidence="6" id="KW-0136">Cellulose degradation</keyword>
<evidence type="ECO:0000313" key="14">
    <source>
        <dbReference type="EMBL" id="PWN94023.1"/>
    </source>
</evidence>
<feature type="domain" description="Fibronectin type III-like" evidence="13">
    <location>
        <begin position="843"/>
        <end position="912"/>
    </location>
</feature>
<dbReference type="InterPro" id="IPR017853">
    <property type="entry name" value="GH"/>
</dbReference>
<comment type="similarity">
    <text evidence="3">Belongs to the glycosyl hydrolase 3 family.</text>
</comment>
<evidence type="ECO:0000256" key="6">
    <source>
        <dbReference type="ARBA" id="ARBA00023001"/>
    </source>
</evidence>
<evidence type="ECO:0000259" key="13">
    <source>
        <dbReference type="SMART" id="SM01217"/>
    </source>
</evidence>